<name>A0AAN6ERJ0_EXODE</name>
<comment type="caution">
    <text evidence="8">The sequence shown here is derived from an EMBL/GenBank/DDBJ whole genome shotgun (WGS) entry which is preliminary data.</text>
</comment>
<dbReference type="SUPFAM" id="SSF49354">
    <property type="entry name" value="PapD-like"/>
    <property type="match status" value="1"/>
</dbReference>
<evidence type="ECO:0000256" key="6">
    <source>
        <dbReference type="SAM" id="MobiDB-lite"/>
    </source>
</evidence>
<dbReference type="Pfam" id="PF08988">
    <property type="entry name" value="T3SS_needle_E"/>
    <property type="match status" value="1"/>
</dbReference>
<protein>
    <submittedName>
        <fullName evidence="8">Phosphatidylinositol-binding protein scs2</fullName>
    </submittedName>
</protein>
<dbReference type="Proteomes" id="UP001161757">
    <property type="component" value="Unassembled WGS sequence"/>
</dbReference>
<evidence type="ECO:0000256" key="5">
    <source>
        <dbReference type="ARBA" id="ARBA00023136"/>
    </source>
</evidence>
<dbReference type="PIRSF" id="PIRSF019693">
    <property type="entry name" value="VAMP-associated"/>
    <property type="match status" value="1"/>
</dbReference>
<evidence type="ECO:0000256" key="2">
    <source>
        <dbReference type="ARBA" id="ARBA00008932"/>
    </source>
</evidence>
<evidence type="ECO:0000256" key="1">
    <source>
        <dbReference type="ARBA" id="ARBA00004163"/>
    </source>
</evidence>
<dbReference type="InterPro" id="IPR008962">
    <property type="entry name" value="PapD-like_sf"/>
</dbReference>
<proteinExistence type="inferred from homology"/>
<comment type="similarity">
    <text evidence="2">Belongs to the VAMP-associated protein (VAP) (TC 9.B.17) family.</text>
</comment>
<sequence>MSVELHPAELGFRRPFNREVSEILRVTNVNDAPVAFKVKTTAPKQYCVRPNSGIIPPHESVEVQVLLQAMKEEPPLDAKCRDKFLVQSVLTSPDQDPNVTTLWQQVEKTSKGSIQERKIRVNFLPPFDATPNGTSSSREEQPPAYSSPSPQFGSPAPNSSSGASAAESAKNTASNVAEASGLTSAAATVSNAVPTSTEELKEQLAAARAQIKQLSGQLQDPQVRQRKVQEANEKVQTVVQQSHETGVPLQIVAGLCLLSFLIAYLFF</sequence>
<dbReference type="InterPro" id="IPR000535">
    <property type="entry name" value="MSP_dom"/>
</dbReference>
<evidence type="ECO:0000256" key="4">
    <source>
        <dbReference type="ARBA" id="ARBA00022989"/>
    </source>
</evidence>
<feature type="region of interest" description="Disordered" evidence="6">
    <location>
        <begin position="117"/>
        <end position="172"/>
    </location>
</feature>
<dbReference type="GO" id="GO:0033149">
    <property type="term" value="F:FFAT motif binding"/>
    <property type="evidence" value="ECO:0007669"/>
    <property type="project" value="TreeGrafter"/>
</dbReference>
<dbReference type="InterPro" id="IPR013783">
    <property type="entry name" value="Ig-like_fold"/>
</dbReference>
<dbReference type="GO" id="GO:1902647">
    <property type="term" value="P:negative regulation of 1-phosphatidyl-1D-myo-inositol 4,5-bisphosphate biosynthetic process"/>
    <property type="evidence" value="ECO:0007669"/>
    <property type="project" value="UniProtKB-ARBA"/>
</dbReference>
<evidence type="ECO:0000256" key="3">
    <source>
        <dbReference type="ARBA" id="ARBA00022692"/>
    </source>
</evidence>
<accession>A0AAN6ERJ0</accession>
<dbReference type="GO" id="GO:0160219">
    <property type="term" value="C:cortical endoplasmic reticulum membrane"/>
    <property type="evidence" value="ECO:0007669"/>
    <property type="project" value="UniProtKB-ARBA"/>
</dbReference>
<dbReference type="GO" id="GO:0140506">
    <property type="term" value="F:endoplasmic reticulum-autophagosome adaptor activity"/>
    <property type="evidence" value="ECO:0007669"/>
    <property type="project" value="UniProtKB-ARBA"/>
</dbReference>
<dbReference type="PANTHER" id="PTHR10809">
    <property type="entry name" value="VESICLE-ASSOCIATED MEMBRANE PROTEIN-ASSOCIATED PROTEIN"/>
    <property type="match status" value="1"/>
</dbReference>
<dbReference type="GO" id="GO:0035091">
    <property type="term" value="F:phosphatidylinositol binding"/>
    <property type="evidence" value="ECO:0007669"/>
    <property type="project" value="UniProtKB-ARBA"/>
</dbReference>
<feature type="domain" description="MSP" evidence="7">
    <location>
        <begin position="2"/>
        <end position="124"/>
    </location>
</feature>
<keyword evidence="5" id="KW-0472">Membrane</keyword>
<feature type="compositionally biased region" description="Low complexity" evidence="6">
    <location>
        <begin position="153"/>
        <end position="169"/>
    </location>
</feature>
<keyword evidence="3" id="KW-0812">Transmembrane</keyword>
<dbReference type="GO" id="GO:0001786">
    <property type="term" value="F:phosphatidylserine binding"/>
    <property type="evidence" value="ECO:0007669"/>
    <property type="project" value="UniProtKB-ARBA"/>
</dbReference>
<dbReference type="GO" id="GO:0061709">
    <property type="term" value="P:reticulophagy"/>
    <property type="evidence" value="ECO:0007669"/>
    <property type="project" value="UniProtKB-ARBA"/>
</dbReference>
<dbReference type="PANTHER" id="PTHR10809:SF6">
    <property type="entry name" value="AT11025P-RELATED"/>
    <property type="match status" value="1"/>
</dbReference>
<dbReference type="EMBL" id="JAJGCB010000012">
    <property type="protein sequence ID" value="KAJ8989854.1"/>
    <property type="molecule type" value="Genomic_DNA"/>
</dbReference>
<evidence type="ECO:0000313" key="8">
    <source>
        <dbReference type="EMBL" id="KAJ8989854.1"/>
    </source>
</evidence>
<dbReference type="GO" id="GO:0090158">
    <property type="term" value="P:endoplasmic reticulum membrane organization"/>
    <property type="evidence" value="ECO:0007669"/>
    <property type="project" value="TreeGrafter"/>
</dbReference>
<organism evidence="8 9">
    <name type="scientific">Exophiala dermatitidis</name>
    <name type="common">Black yeast-like fungus</name>
    <name type="synonym">Wangiella dermatitidis</name>
    <dbReference type="NCBI Taxonomy" id="5970"/>
    <lineage>
        <taxon>Eukaryota</taxon>
        <taxon>Fungi</taxon>
        <taxon>Dikarya</taxon>
        <taxon>Ascomycota</taxon>
        <taxon>Pezizomycotina</taxon>
        <taxon>Eurotiomycetes</taxon>
        <taxon>Chaetothyriomycetidae</taxon>
        <taxon>Chaetothyriales</taxon>
        <taxon>Herpotrichiellaceae</taxon>
        <taxon>Exophiala</taxon>
    </lineage>
</organism>
<dbReference type="InterPro" id="IPR016763">
    <property type="entry name" value="VAP"/>
</dbReference>
<dbReference type="GO" id="GO:0051685">
    <property type="term" value="P:maintenance of ER location"/>
    <property type="evidence" value="ECO:0007669"/>
    <property type="project" value="UniProtKB-ARBA"/>
</dbReference>
<gene>
    <name evidence="8" type="primary">SCS2</name>
    <name evidence="8" type="ORF">HRR80_005996</name>
</gene>
<dbReference type="AlphaFoldDB" id="A0AAN6ERJ0"/>
<dbReference type="GO" id="GO:0160214">
    <property type="term" value="F:endoplasmic reticulum-plasma membrane adaptor activity"/>
    <property type="evidence" value="ECO:0007669"/>
    <property type="project" value="UniProtKB-ARBA"/>
</dbReference>
<evidence type="ECO:0000259" key="7">
    <source>
        <dbReference type="PROSITE" id="PS50202"/>
    </source>
</evidence>
<dbReference type="InterPro" id="IPR012671">
    <property type="entry name" value="T3SS_PscE/YscE"/>
</dbReference>
<evidence type="ECO:0000313" key="9">
    <source>
        <dbReference type="Proteomes" id="UP001161757"/>
    </source>
</evidence>
<keyword evidence="4" id="KW-1133">Transmembrane helix</keyword>
<dbReference type="GO" id="GO:0061817">
    <property type="term" value="P:endoplasmic reticulum-plasma membrane tethering"/>
    <property type="evidence" value="ECO:0007669"/>
    <property type="project" value="UniProtKB-ARBA"/>
</dbReference>
<reference evidence="8" key="1">
    <citation type="submission" date="2023-01" db="EMBL/GenBank/DDBJ databases">
        <title>Exophiala dermititidis isolated from Cystic Fibrosis Patient.</title>
        <authorList>
            <person name="Kurbessoian T."/>
            <person name="Crocker A."/>
            <person name="Murante D."/>
            <person name="Hogan D.A."/>
            <person name="Stajich J.E."/>
        </authorList>
    </citation>
    <scope>NUCLEOTIDE SEQUENCE</scope>
    <source>
        <strain evidence="8">Ex8</strain>
    </source>
</reference>
<dbReference type="Gene3D" id="2.60.40.10">
    <property type="entry name" value="Immunoglobulins"/>
    <property type="match status" value="1"/>
</dbReference>
<dbReference type="GO" id="GO:0007009">
    <property type="term" value="P:plasma membrane organization"/>
    <property type="evidence" value="ECO:0007669"/>
    <property type="project" value="UniProtKB-ARBA"/>
</dbReference>
<dbReference type="GO" id="GO:0005886">
    <property type="term" value="C:plasma membrane"/>
    <property type="evidence" value="ECO:0007669"/>
    <property type="project" value="TreeGrafter"/>
</dbReference>
<dbReference type="FunFam" id="2.60.40.10:FF:000813">
    <property type="entry name" value="Vesicle-associated protein 1-1"/>
    <property type="match status" value="1"/>
</dbReference>
<comment type="subcellular location">
    <subcellularLocation>
        <location evidence="1">Endoplasmic reticulum membrane</location>
        <topology evidence="1">Single-pass type IV membrane protein</topology>
    </subcellularLocation>
</comment>
<dbReference type="PROSITE" id="PS50202">
    <property type="entry name" value="MSP"/>
    <property type="match status" value="1"/>
</dbReference>
<dbReference type="Pfam" id="PF00635">
    <property type="entry name" value="Motile_Sperm"/>
    <property type="match status" value="1"/>
</dbReference>